<evidence type="ECO:0000256" key="1">
    <source>
        <dbReference type="ARBA" id="ARBA00022500"/>
    </source>
</evidence>
<keyword evidence="2" id="KW-0378">Hydrolase</keyword>
<protein>
    <submittedName>
        <fullName evidence="4">Chemotaxis protein CheC</fullName>
    </submittedName>
</protein>
<organism evidence="4">
    <name type="scientific">Mesoaciditoga lauensis</name>
    <dbReference type="NCBI Taxonomy" id="1495039"/>
    <lineage>
        <taxon>Bacteria</taxon>
        <taxon>Thermotogati</taxon>
        <taxon>Thermotogota</taxon>
        <taxon>Thermotogae</taxon>
        <taxon>Mesoaciditogales</taxon>
        <taxon>Mesoaciditogaceae</taxon>
        <taxon>Mesoaciditoga</taxon>
    </lineage>
</organism>
<evidence type="ECO:0000256" key="2">
    <source>
        <dbReference type="ARBA" id="ARBA00022801"/>
    </source>
</evidence>
<dbReference type="PANTHER" id="PTHR43693">
    <property type="entry name" value="PROTEIN PHOSPHATASE CHEZ"/>
    <property type="match status" value="1"/>
</dbReference>
<dbReference type="GO" id="GO:0006935">
    <property type="term" value="P:chemotaxis"/>
    <property type="evidence" value="ECO:0007669"/>
    <property type="project" value="UniProtKB-KW"/>
</dbReference>
<dbReference type="InterPro" id="IPR028976">
    <property type="entry name" value="CheC-like_sf"/>
</dbReference>
<evidence type="ECO:0000313" key="4">
    <source>
        <dbReference type="EMBL" id="HGE75548.1"/>
    </source>
</evidence>
<comment type="caution">
    <text evidence="4">The sequence shown here is derived from an EMBL/GenBank/DDBJ whole genome shotgun (WGS) entry which is preliminary data.</text>
</comment>
<reference evidence="4" key="1">
    <citation type="journal article" date="2020" name="mSystems">
        <title>Genome- and Community-Level Interaction Insights into Carbon Utilization and Element Cycling Functions of Hydrothermarchaeota in Hydrothermal Sediment.</title>
        <authorList>
            <person name="Zhou Z."/>
            <person name="Liu Y."/>
            <person name="Xu W."/>
            <person name="Pan J."/>
            <person name="Luo Z.H."/>
            <person name="Li M."/>
        </authorList>
    </citation>
    <scope>NUCLEOTIDE SEQUENCE [LARGE SCALE GENOMIC DNA]</scope>
    <source>
        <strain evidence="4">SpSt-966</strain>
    </source>
</reference>
<dbReference type="GO" id="GO:0016787">
    <property type="term" value="F:hydrolase activity"/>
    <property type="evidence" value="ECO:0007669"/>
    <property type="project" value="UniProtKB-KW"/>
</dbReference>
<feature type="domain" description="CheC-like protein" evidence="3">
    <location>
        <begin position="109"/>
        <end position="145"/>
    </location>
</feature>
<dbReference type="AlphaFoldDB" id="A0A7V3RFB9"/>
<keyword evidence="1" id="KW-0145">Chemotaxis</keyword>
<evidence type="ECO:0000259" key="3">
    <source>
        <dbReference type="Pfam" id="PF04509"/>
    </source>
</evidence>
<dbReference type="InterPro" id="IPR007597">
    <property type="entry name" value="CheC"/>
</dbReference>
<dbReference type="Pfam" id="PF04509">
    <property type="entry name" value="CheC"/>
    <property type="match status" value="2"/>
</dbReference>
<feature type="domain" description="CheC-like protein" evidence="3">
    <location>
        <begin position="10"/>
        <end position="46"/>
    </location>
</feature>
<dbReference type="InterPro" id="IPR050992">
    <property type="entry name" value="CheZ_family_phosphatases"/>
</dbReference>
<sequence>MRWKDSINSMKLDVLKEIGNIGAGNAATSLSTMLSKEVEIEVPQVNLVELPDLFNYLKSPEEIVASTIVGIKGDAPGKMLMNFDSASTKHLISLLTGESPEDITSMNEMQSSVISEIGNILCSTYVISLSNFTSLFLETEVPILVVDMFAAIISETSMMAATDYDDVLMIETTLKIRNGKDLNGFLTMFPQPGSLEKIFQKLGMS</sequence>
<dbReference type="EMBL" id="DTPE01000212">
    <property type="protein sequence ID" value="HGE75548.1"/>
    <property type="molecule type" value="Genomic_DNA"/>
</dbReference>
<gene>
    <name evidence="4" type="ORF">ENX73_05435</name>
</gene>
<dbReference type="NCBIfam" id="NF041093">
    <property type="entry name" value="CheC_Thtogales"/>
    <property type="match status" value="1"/>
</dbReference>
<dbReference type="SUPFAM" id="SSF103039">
    <property type="entry name" value="CheC-like"/>
    <property type="match status" value="1"/>
</dbReference>
<dbReference type="Gene3D" id="3.40.1550.10">
    <property type="entry name" value="CheC-like"/>
    <property type="match status" value="1"/>
</dbReference>
<dbReference type="PANTHER" id="PTHR43693:SF1">
    <property type="entry name" value="PROTEIN PHOSPHATASE CHEZ"/>
    <property type="match status" value="1"/>
</dbReference>
<dbReference type="CDD" id="cd17909">
    <property type="entry name" value="CheC_ClassI"/>
    <property type="match status" value="1"/>
</dbReference>
<dbReference type="InterPro" id="IPR053645">
    <property type="entry name" value="CheY-P_phosphatase_CheC"/>
</dbReference>
<accession>A0A7V3RFB9</accession>
<proteinExistence type="predicted"/>
<name>A0A7V3RFB9_9BACT</name>